<evidence type="ECO:0000313" key="2">
    <source>
        <dbReference type="EMBL" id="KAH8696492.1"/>
    </source>
</evidence>
<reference evidence="2" key="1">
    <citation type="submission" date="2021-12" db="EMBL/GenBank/DDBJ databases">
        <title>Convergent genome expansion in fungi linked to evolution of root-endophyte symbiosis.</title>
        <authorList>
            <consortium name="DOE Joint Genome Institute"/>
            <person name="Ke Y.-H."/>
            <person name="Bonito G."/>
            <person name="Liao H.-L."/>
            <person name="Looney B."/>
            <person name="Rojas-Flechas A."/>
            <person name="Nash J."/>
            <person name="Hameed K."/>
            <person name="Schadt C."/>
            <person name="Martin F."/>
            <person name="Crous P.W."/>
            <person name="Miettinen O."/>
            <person name="Magnuson J.K."/>
            <person name="Labbe J."/>
            <person name="Jacobson D."/>
            <person name="Doktycz M.J."/>
            <person name="Veneault-Fourrey C."/>
            <person name="Kuo A."/>
            <person name="Mondo S."/>
            <person name="Calhoun S."/>
            <person name="Riley R."/>
            <person name="Ohm R."/>
            <person name="LaButti K."/>
            <person name="Andreopoulos B."/>
            <person name="Pangilinan J."/>
            <person name="Nolan M."/>
            <person name="Tritt A."/>
            <person name="Clum A."/>
            <person name="Lipzen A."/>
            <person name="Daum C."/>
            <person name="Barry K."/>
            <person name="Grigoriev I.V."/>
            <person name="Vilgalys R."/>
        </authorList>
    </citation>
    <scope>NUCLEOTIDE SEQUENCE</scope>
    <source>
        <strain evidence="2">PMI_201</strain>
    </source>
</reference>
<dbReference type="EMBL" id="JAJTJA010000007">
    <property type="protein sequence ID" value="KAH8696492.1"/>
    <property type="molecule type" value="Genomic_DNA"/>
</dbReference>
<accession>A0AAD4KN55</accession>
<dbReference type="InterPro" id="IPR011008">
    <property type="entry name" value="Dimeric_a/b-barrel"/>
</dbReference>
<feature type="domain" description="ABM" evidence="1">
    <location>
        <begin position="7"/>
        <end position="65"/>
    </location>
</feature>
<dbReference type="InterPro" id="IPR007138">
    <property type="entry name" value="ABM_dom"/>
</dbReference>
<dbReference type="AlphaFoldDB" id="A0AAD4KN55"/>
<dbReference type="GeneID" id="70241594"/>
<proteinExistence type="predicted"/>
<dbReference type="SUPFAM" id="SSF54909">
    <property type="entry name" value="Dimeric alpha+beta barrel"/>
    <property type="match status" value="1"/>
</dbReference>
<dbReference type="Proteomes" id="UP001201262">
    <property type="component" value="Unassembled WGS sequence"/>
</dbReference>
<dbReference type="Gene3D" id="3.30.70.100">
    <property type="match status" value="1"/>
</dbReference>
<keyword evidence="3" id="KW-1185">Reference proteome</keyword>
<evidence type="ECO:0000259" key="1">
    <source>
        <dbReference type="Pfam" id="PF03992"/>
    </source>
</evidence>
<dbReference type="Pfam" id="PF03992">
    <property type="entry name" value="ABM"/>
    <property type="match status" value="1"/>
</dbReference>
<gene>
    <name evidence="2" type="ORF">BGW36DRAFT_296760</name>
</gene>
<name>A0AAD4KN55_9EURO</name>
<comment type="caution">
    <text evidence="2">The sequence shown here is derived from an EMBL/GenBank/DDBJ whole genome shotgun (WGS) entry which is preliminary data.</text>
</comment>
<protein>
    <recommendedName>
        <fullName evidence="1">ABM domain-containing protein</fullName>
    </recommendedName>
</protein>
<organism evidence="2 3">
    <name type="scientific">Talaromyces proteolyticus</name>
    <dbReference type="NCBI Taxonomy" id="1131652"/>
    <lineage>
        <taxon>Eukaryota</taxon>
        <taxon>Fungi</taxon>
        <taxon>Dikarya</taxon>
        <taxon>Ascomycota</taxon>
        <taxon>Pezizomycotina</taxon>
        <taxon>Eurotiomycetes</taxon>
        <taxon>Eurotiomycetidae</taxon>
        <taxon>Eurotiales</taxon>
        <taxon>Trichocomaceae</taxon>
        <taxon>Talaromyces</taxon>
        <taxon>Talaromyces sect. Bacilispori</taxon>
    </lineage>
</organism>
<evidence type="ECO:0000313" key="3">
    <source>
        <dbReference type="Proteomes" id="UP001201262"/>
    </source>
</evidence>
<dbReference type="RefSeq" id="XP_046071428.1">
    <property type="nucleotide sequence ID" value="XM_046211307.1"/>
</dbReference>
<sequence>MSSEGVSLQVTIYISPENVPKFFEAFRPTYEKVIQEPECTFFEVYEDPAEPGVISWVENWSKSKEWLFQFQAPKEYYREYLAVTEPMFLKPREIKLLKRLGLPFTMVKKENGGLRE</sequence>